<dbReference type="NCBIfam" id="TIGR01085">
    <property type="entry name" value="murE"/>
    <property type="match status" value="1"/>
</dbReference>
<feature type="binding site" evidence="7">
    <location>
        <position position="484"/>
    </location>
    <ligand>
        <name>meso-2,6-diaminopimelate</name>
        <dbReference type="ChEBI" id="CHEBI:57791"/>
    </ligand>
</feature>
<feature type="binding site" evidence="7">
    <location>
        <position position="400"/>
    </location>
    <ligand>
        <name>meso-2,6-diaminopimelate</name>
        <dbReference type="ChEBI" id="CHEBI:57791"/>
    </ligand>
</feature>
<comment type="similarity">
    <text evidence="1 7">Belongs to the MurCDEF family. MurE subfamily.</text>
</comment>
<reference evidence="14" key="1">
    <citation type="submission" date="2023-07" db="EMBL/GenBank/DDBJ databases">
        <title>30 novel species of actinomycetes from the DSMZ collection.</title>
        <authorList>
            <person name="Nouioui I."/>
        </authorList>
    </citation>
    <scope>NUCLEOTIDE SEQUENCE [LARGE SCALE GENOMIC DNA]</scope>
    <source>
        <strain evidence="14">DSM 44399</strain>
    </source>
</reference>
<evidence type="ECO:0000256" key="7">
    <source>
        <dbReference type="HAMAP-Rule" id="MF_00208"/>
    </source>
</evidence>
<dbReference type="InterPro" id="IPR005761">
    <property type="entry name" value="UDP-N-AcMur-Glu-dNH2Pim_ligase"/>
</dbReference>
<feature type="binding site" evidence="7">
    <location>
        <begin position="424"/>
        <end position="427"/>
    </location>
    <ligand>
        <name>meso-2,6-diaminopimelate</name>
        <dbReference type="ChEBI" id="CHEBI:57791"/>
    </ligand>
</feature>
<dbReference type="InterPro" id="IPR035911">
    <property type="entry name" value="MurE/MurF_N"/>
</dbReference>
<evidence type="ECO:0000259" key="11">
    <source>
        <dbReference type="Pfam" id="PF02875"/>
    </source>
</evidence>
<keyword evidence="7 13" id="KW-0436">Ligase</keyword>
<feature type="region of interest" description="Disordered" evidence="9">
    <location>
        <begin position="1"/>
        <end position="21"/>
    </location>
</feature>
<evidence type="ECO:0000256" key="9">
    <source>
        <dbReference type="SAM" id="MobiDB-lite"/>
    </source>
</evidence>
<dbReference type="SUPFAM" id="SSF63418">
    <property type="entry name" value="MurE/MurF N-terminal domain"/>
    <property type="match status" value="1"/>
</dbReference>
<accession>A0ABU2J992</accession>
<protein>
    <recommendedName>
        <fullName evidence="7">UDP-N-acetylmuramoyl-L-alanyl-D-glutamate--2,6-diaminopimelate ligase</fullName>
        <ecNumber evidence="7">6.3.2.13</ecNumber>
    </recommendedName>
    <alternativeName>
        <fullName evidence="7">Meso-A2pm-adding enzyme</fullName>
    </alternativeName>
    <alternativeName>
        <fullName evidence="7">Meso-diaminopimelate-adding enzyme</fullName>
    </alternativeName>
    <alternativeName>
        <fullName evidence="7">UDP-MurNAc-L-Ala-D-Glu:meso-diaminopimelate ligase</fullName>
    </alternativeName>
    <alternativeName>
        <fullName evidence="7">UDP-MurNAc-tripeptide synthetase</fullName>
    </alternativeName>
    <alternativeName>
        <fullName evidence="7">UDP-N-acetylmuramyl-tripeptide synthetase</fullName>
    </alternativeName>
</protein>
<dbReference type="Pfam" id="PF08245">
    <property type="entry name" value="Mur_ligase_M"/>
    <property type="match status" value="1"/>
</dbReference>
<dbReference type="SUPFAM" id="SSF53623">
    <property type="entry name" value="MurD-like peptide ligases, catalytic domain"/>
    <property type="match status" value="1"/>
</dbReference>
<evidence type="ECO:0000256" key="5">
    <source>
        <dbReference type="ARBA" id="ARBA00023306"/>
    </source>
</evidence>
<feature type="binding site" evidence="7">
    <location>
        <position position="213"/>
    </location>
    <ligand>
        <name>UDP-N-acetyl-alpha-D-muramoyl-L-alanyl-D-glutamate</name>
        <dbReference type="ChEBI" id="CHEBI:83900"/>
    </ligand>
</feature>
<evidence type="ECO:0000256" key="2">
    <source>
        <dbReference type="ARBA" id="ARBA00022618"/>
    </source>
</evidence>
<keyword evidence="7" id="KW-0547">Nucleotide-binding</keyword>
<keyword evidence="7" id="KW-0460">Magnesium</keyword>
<dbReference type="NCBIfam" id="NF001124">
    <property type="entry name" value="PRK00139.1-2"/>
    <property type="match status" value="1"/>
</dbReference>
<evidence type="ECO:0000256" key="1">
    <source>
        <dbReference type="ARBA" id="ARBA00005898"/>
    </source>
</evidence>
<dbReference type="InterPro" id="IPR013221">
    <property type="entry name" value="Mur_ligase_cen"/>
</dbReference>
<evidence type="ECO:0000313" key="14">
    <source>
        <dbReference type="Proteomes" id="UP001183176"/>
    </source>
</evidence>
<sequence length="517" mass="53524">MTRPELAENAEGTGLRPRHTQPRSVAELGALIGAARRGRDVSVTGISSSSAMVGAGDLFAALPGATAHGIHYAPAALDAGAVAVLTDPAGAAELAALDLAEVPALIVAEPRAVLGELSAELYGHPARGLRVLGVTGTSGKTTTTFLVRAGLEAAGISSGIVGTVGVFAGDVLVKTPFTTPEAPQLQALLAVMRERDIDCVAMEVSSHALRMGRVDGTEFAVGAFTNLSQDHLDFHSDMADYFAAKALLFDGRARREIVVVDDEWGRRLVTDDTVTVSTEAEADWRATDVTVLPDGSTRFTVHGPVRSFAAGCRIPGAYNVANTLLAFAILSESGVDAAAVAPAVATAQVRGRMERVDGDQQFLAVVDYSHKPAGVAGALQALRPLTAGRLIMVLGCGGDRDRGKRPVMGEVAARGCDVLIVTDDNPRTEAPAEIRAAMLAGARSVPPAEAAEILEEGDRRAAIARAVALAQPGDTVLIAGKGHETGQDVGGTVLPFDDVSVVRNCLRELGFSAEVAR</sequence>
<dbReference type="InterPro" id="IPR004101">
    <property type="entry name" value="Mur_ligase_C"/>
</dbReference>
<dbReference type="PANTHER" id="PTHR23135">
    <property type="entry name" value="MUR LIGASE FAMILY MEMBER"/>
    <property type="match status" value="1"/>
</dbReference>
<dbReference type="Pfam" id="PF01225">
    <property type="entry name" value="Mur_ligase"/>
    <property type="match status" value="1"/>
</dbReference>
<proteinExistence type="inferred from homology"/>
<evidence type="ECO:0000256" key="6">
    <source>
        <dbReference type="ARBA" id="ARBA00023316"/>
    </source>
</evidence>
<dbReference type="NCBIfam" id="NF001126">
    <property type="entry name" value="PRK00139.1-4"/>
    <property type="match status" value="1"/>
</dbReference>
<feature type="domain" description="Mur ligase C-terminal" evidence="11">
    <location>
        <begin position="351"/>
        <end position="482"/>
    </location>
</feature>
<dbReference type="Proteomes" id="UP001183176">
    <property type="component" value="Unassembled WGS sequence"/>
</dbReference>
<keyword evidence="5 7" id="KW-0131">Cell cycle</keyword>
<feature type="domain" description="Mur ligase N-terminal catalytic" evidence="10">
    <location>
        <begin position="43"/>
        <end position="120"/>
    </location>
</feature>
<dbReference type="SUPFAM" id="SSF53244">
    <property type="entry name" value="MurD-like peptide ligases, peptide-binding domain"/>
    <property type="match status" value="1"/>
</dbReference>
<evidence type="ECO:0000259" key="12">
    <source>
        <dbReference type="Pfam" id="PF08245"/>
    </source>
</evidence>
<dbReference type="HAMAP" id="MF_00208">
    <property type="entry name" value="MurE"/>
    <property type="match status" value="1"/>
</dbReference>
<evidence type="ECO:0000259" key="10">
    <source>
        <dbReference type="Pfam" id="PF01225"/>
    </source>
</evidence>
<comment type="PTM">
    <text evidence="7">Carboxylation is probably crucial for Mg(2+) binding and, consequently, for the gamma-phosphate positioning of ATP.</text>
</comment>
<feature type="binding site" evidence="7">
    <location>
        <position position="50"/>
    </location>
    <ligand>
        <name>UDP-N-acetyl-alpha-D-muramoyl-L-alanyl-D-glutamate</name>
        <dbReference type="ChEBI" id="CHEBI:83900"/>
    </ligand>
</feature>
<dbReference type="Gene3D" id="3.90.190.20">
    <property type="entry name" value="Mur ligase, C-terminal domain"/>
    <property type="match status" value="1"/>
</dbReference>
<evidence type="ECO:0000256" key="8">
    <source>
        <dbReference type="RuleBase" id="RU004135"/>
    </source>
</evidence>
<dbReference type="Gene3D" id="3.40.1190.10">
    <property type="entry name" value="Mur-like, catalytic domain"/>
    <property type="match status" value="1"/>
</dbReference>
<keyword evidence="14" id="KW-1185">Reference proteome</keyword>
<gene>
    <name evidence="7" type="primary">murE</name>
    <name evidence="13" type="ORF">RM423_07885</name>
</gene>
<dbReference type="Gene3D" id="3.40.1390.10">
    <property type="entry name" value="MurE/MurF, N-terminal domain"/>
    <property type="match status" value="1"/>
</dbReference>
<evidence type="ECO:0000256" key="4">
    <source>
        <dbReference type="ARBA" id="ARBA00022984"/>
    </source>
</evidence>
<keyword evidence="7" id="KW-0963">Cytoplasm</keyword>
<keyword evidence="7" id="KW-0067">ATP-binding</keyword>
<dbReference type="InterPro" id="IPR036565">
    <property type="entry name" value="Mur-like_cat_sf"/>
</dbReference>
<feature type="binding site" evidence="7">
    <location>
        <begin position="178"/>
        <end position="179"/>
    </location>
    <ligand>
        <name>UDP-N-acetyl-alpha-D-muramoyl-L-alanyl-D-glutamate</name>
        <dbReference type="ChEBI" id="CHEBI:83900"/>
    </ligand>
</feature>
<comment type="caution">
    <text evidence="13">The sequence shown here is derived from an EMBL/GenBank/DDBJ whole genome shotgun (WGS) entry which is preliminary data.</text>
</comment>
<feature type="domain" description="Mur ligase central" evidence="12">
    <location>
        <begin position="134"/>
        <end position="329"/>
    </location>
</feature>
<name>A0ABU2J992_9ACTN</name>
<comment type="caution">
    <text evidence="7">Lacks conserved residue(s) required for the propagation of feature annotation.</text>
</comment>
<keyword evidence="3 7" id="KW-0133">Cell shape</keyword>
<dbReference type="PANTHER" id="PTHR23135:SF4">
    <property type="entry name" value="UDP-N-ACETYLMURAMOYL-L-ALANYL-D-GLUTAMATE--2,6-DIAMINOPIMELATE LIGASE MURE HOMOLOG, CHLOROPLASTIC"/>
    <property type="match status" value="1"/>
</dbReference>
<keyword evidence="4 7" id="KW-0573">Peptidoglycan synthesis</keyword>
<comment type="catalytic activity">
    <reaction evidence="7">
        <text>UDP-N-acetyl-alpha-D-muramoyl-L-alanyl-D-glutamate + meso-2,6-diaminopimelate + ATP = UDP-N-acetyl-alpha-D-muramoyl-L-alanyl-gamma-D-glutamyl-meso-2,6-diaminopimelate + ADP + phosphate + H(+)</text>
        <dbReference type="Rhea" id="RHEA:23676"/>
        <dbReference type="ChEBI" id="CHEBI:15378"/>
        <dbReference type="ChEBI" id="CHEBI:30616"/>
        <dbReference type="ChEBI" id="CHEBI:43474"/>
        <dbReference type="ChEBI" id="CHEBI:57791"/>
        <dbReference type="ChEBI" id="CHEBI:83900"/>
        <dbReference type="ChEBI" id="CHEBI:83905"/>
        <dbReference type="ChEBI" id="CHEBI:456216"/>
        <dbReference type="EC" id="6.3.2.13"/>
    </reaction>
</comment>
<dbReference type="InterPro" id="IPR000713">
    <property type="entry name" value="Mur_ligase_N"/>
</dbReference>
<dbReference type="Pfam" id="PF02875">
    <property type="entry name" value="Mur_ligase_C"/>
    <property type="match status" value="1"/>
</dbReference>
<comment type="function">
    <text evidence="7">Catalyzes the addition of meso-diaminopimelic acid to the nucleotide precursor UDP-N-acetylmuramoyl-L-alanyl-D-glutamate (UMAG) in the biosynthesis of bacterial cell-wall peptidoglycan.</text>
</comment>
<dbReference type="EMBL" id="JAVREH010000007">
    <property type="protein sequence ID" value="MDT0261313.1"/>
    <property type="molecule type" value="Genomic_DNA"/>
</dbReference>
<organism evidence="13 14">
    <name type="scientific">Jatrophihabitans lederbergiae</name>
    <dbReference type="NCBI Taxonomy" id="3075547"/>
    <lineage>
        <taxon>Bacteria</taxon>
        <taxon>Bacillati</taxon>
        <taxon>Actinomycetota</taxon>
        <taxon>Actinomycetes</taxon>
        <taxon>Jatrophihabitantales</taxon>
        <taxon>Jatrophihabitantaceae</taxon>
        <taxon>Jatrophihabitans</taxon>
    </lineage>
</organism>
<feature type="binding site" evidence="7">
    <location>
        <begin position="136"/>
        <end position="142"/>
    </location>
    <ligand>
        <name>ATP</name>
        <dbReference type="ChEBI" id="CHEBI:30616"/>
    </ligand>
</feature>
<comment type="cofactor">
    <cofactor evidence="7">
        <name>Mg(2+)</name>
        <dbReference type="ChEBI" id="CHEBI:18420"/>
    </cofactor>
</comment>
<comment type="subcellular location">
    <subcellularLocation>
        <location evidence="7 8">Cytoplasm</location>
    </subcellularLocation>
</comment>
<keyword evidence="2 7" id="KW-0132">Cell division</keyword>
<evidence type="ECO:0000313" key="13">
    <source>
        <dbReference type="EMBL" id="MDT0261313.1"/>
    </source>
</evidence>
<feature type="short sequence motif" description="Meso-diaminopimelate recognition motif" evidence="7">
    <location>
        <begin position="424"/>
        <end position="427"/>
    </location>
</feature>
<feature type="modified residue" description="N6-carboxylysine" evidence="7">
    <location>
        <position position="245"/>
    </location>
</feature>
<keyword evidence="6 7" id="KW-0961">Cell wall biogenesis/degradation</keyword>
<evidence type="ECO:0000256" key="3">
    <source>
        <dbReference type="ARBA" id="ARBA00022960"/>
    </source>
</evidence>
<dbReference type="GO" id="GO:0008765">
    <property type="term" value="F:UDP-N-acetylmuramoylalanyl-D-glutamate-2,6-diaminopimelate ligase activity"/>
    <property type="evidence" value="ECO:0007669"/>
    <property type="project" value="UniProtKB-EC"/>
</dbReference>
<comment type="pathway">
    <text evidence="7 8">Cell wall biogenesis; peptidoglycan biosynthesis.</text>
</comment>
<feature type="binding site" evidence="7">
    <location>
        <position position="205"/>
    </location>
    <ligand>
        <name>UDP-N-acetyl-alpha-D-muramoyl-L-alanyl-D-glutamate</name>
        <dbReference type="ChEBI" id="CHEBI:83900"/>
    </ligand>
</feature>
<dbReference type="InterPro" id="IPR036615">
    <property type="entry name" value="Mur_ligase_C_dom_sf"/>
</dbReference>
<dbReference type="EC" id="6.3.2.13" evidence="7"/>
<feature type="binding site" evidence="7">
    <location>
        <position position="480"/>
    </location>
    <ligand>
        <name>meso-2,6-diaminopimelate</name>
        <dbReference type="ChEBI" id="CHEBI:57791"/>
    </ligand>
</feature>